<dbReference type="Pfam" id="PF13274">
    <property type="entry name" value="SocA_Panacea"/>
    <property type="match status" value="1"/>
</dbReference>
<dbReference type="AlphaFoldDB" id="A0A643JXH5"/>
<dbReference type="RefSeq" id="WP_151139942.1">
    <property type="nucleotide sequence ID" value="NZ_VZUS01000006.1"/>
</dbReference>
<dbReference type="EMBL" id="VZUS01000006">
    <property type="protein sequence ID" value="KAB1184778.1"/>
    <property type="molecule type" value="Genomic_DNA"/>
</dbReference>
<feature type="domain" description="Antitoxin SocA-like Panacea" evidence="2">
    <location>
        <begin position="34"/>
        <end position="131"/>
    </location>
</feature>
<name>A0A643JXH5_9EURY</name>
<proteinExistence type="predicted"/>
<gene>
    <name evidence="3" type="ORF">Hfx1149_17085</name>
</gene>
<feature type="compositionally biased region" description="Polar residues" evidence="1">
    <location>
        <begin position="175"/>
        <end position="184"/>
    </location>
</feature>
<protein>
    <submittedName>
        <fullName evidence="3">SocA family protein</fullName>
    </submittedName>
</protein>
<accession>A0A643JXH5</accession>
<feature type="compositionally biased region" description="Polar residues" evidence="1">
    <location>
        <begin position="212"/>
        <end position="222"/>
    </location>
</feature>
<organism evidence="3">
    <name type="scientific">Haloferax sp. CBA1149</name>
    <dbReference type="NCBI Taxonomy" id="2650753"/>
    <lineage>
        <taxon>Archaea</taxon>
        <taxon>Methanobacteriati</taxon>
        <taxon>Methanobacteriota</taxon>
        <taxon>Stenosarchaea group</taxon>
        <taxon>Halobacteria</taxon>
        <taxon>Halobacteriales</taxon>
        <taxon>Haloferacaceae</taxon>
        <taxon>Haloferax</taxon>
    </lineage>
</organism>
<sequence length="222" mass="25431">MSPQLSTEADVEEVQEVLKEFLSKYKYLYEIRFQKLVYEAELYCIENYGARLTTAEFKPYIYGSYSETIRKALNDLDVKKDVVYRNGGKTTKYLGYGVSGGNLPNAKKKIIERVHQRTKRTSTEELAKESKASWLYQNQDYDNPMDFEEYYEQLGKLEDRPRYDEQRPVLGGQEGTETADGTQGESEDDSSTAEISSDVAQSARLIRLNVENPDTSQAETTT</sequence>
<reference evidence="3" key="1">
    <citation type="submission" date="2019-09" db="EMBL/GenBank/DDBJ databases">
        <title>Genomic analysis of Haloferax sp. CBA1149.</title>
        <authorList>
            <person name="Roh S.W."/>
        </authorList>
    </citation>
    <scope>NUCLEOTIDE SEQUENCE</scope>
    <source>
        <strain evidence="3">CBA1149</strain>
    </source>
</reference>
<comment type="caution">
    <text evidence="3">The sequence shown here is derived from an EMBL/GenBank/DDBJ whole genome shotgun (WGS) entry which is preliminary data.</text>
</comment>
<feature type="region of interest" description="Disordered" evidence="1">
    <location>
        <begin position="157"/>
        <end position="222"/>
    </location>
</feature>
<evidence type="ECO:0000259" key="2">
    <source>
        <dbReference type="Pfam" id="PF13274"/>
    </source>
</evidence>
<evidence type="ECO:0000313" key="3">
    <source>
        <dbReference type="EMBL" id="KAB1184778.1"/>
    </source>
</evidence>
<evidence type="ECO:0000256" key="1">
    <source>
        <dbReference type="SAM" id="MobiDB-lite"/>
    </source>
</evidence>
<dbReference type="InterPro" id="IPR025272">
    <property type="entry name" value="SocA_Panacea"/>
</dbReference>
<feature type="compositionally biased region" description="Basic and acidic residues" evidence="1">
    <location>
        <begin position="157"/>
        <end position="167"/>
    </location>
</feature>